<proteinExistence type="predicted"/>
<dbReference type="EMBL" id="MUJZ01046230">
    <property type="protein sequence ID" value="OTF74604.1"/>
    <property type="molecule type" value="Genomic_DNA"/>
</dbReference>
<evidence type="ECO:0000313" key="3">
    <source>
        <dbReference type="Proteomes" id="UP000194236"/>
    </source>
</evidence>
<reference evidence="2 3" key="1">
    <citation type="submission" date="2017-03" db="EMBL/GenBank/DDBJ databases">
        <title>Genome Survey of Euroglyphus maynei.</title>
        <authorList>
            <person name="Arlian L.G."/>
            <person name="Morgan M.S."/>
            <person name="Rider S.D."/>
        </authorList>
    </citation>
    <scope>NUCLEOTIDE SEQUENCE [LARGE SCALE GENOMIC DNA]</scope>
    <source>
        <strain evidence="2">Arlian Lab</strain>
        <tissue evidence="2">Whole body</tissue>
    </source>
</reference>
<accession>A0A1Y3B3E3</accession>
<feature type="region of interest" description="Disordered" evidence="1">
    <location>
        <begin position="47"/>
        <end position="69"/>
    </location>
</feature>
<gene>
    <name evidence="2" type="ORF">BLA29_012878</name>
</gene>
<dbReference type="Proteomes" id="UP000194236">
    <property type="component" value="Unassembled WGS sequence"/>
</dbReference>
<dbReference type="OrthoDB" id="6508643at2759"/>
<sequence>MCITERINSCTTSQPEEHYMHLKCHHPYSPALSKFYDRRHFKFNNNEFPFAGGKDGGGGGKRQTRDSIH</sequence>
<evidence type="ECO:0000256" key="1">
    <source>
        <dbReference type="SAM" id="MobiDB-lite"/>
    </source>
</evidence>
<name>A0A1Y3B3E3_EURMA</name>
<organism evidence="2 3">
    <name type="scientific">Euroglyphus maynei</name>
    <name type="common">Mayne's house dust mite</name>
    <dbReference type="NCBI Taxonomy" id="6958"/>
    <lineage>
        <taxon>Eukaryota</taxon>
        <taxon>Metazoa</taxon>
        <taxon>Ecdysozoa</taxon>
        <taxon>Arthropoda</taxon>
        <taxon>Chelicerata</taxon>
        <taxon>Arachnida</taxon>
        <taxon>Acari</taxon>
        <taxon>Acariformes</taxon>
        <taxon>Sarcoptiformes</taxon>
        <taxon>Astigmata</taxon>
        <taxon>Psoroptidia</taxon>
        <taxon>Analgoidea</taxon>
        <taxon>Pyroglyphidae</taxon>
        <taxon>Pyroglyphinae</taxon>
        <taxon>Euroglyphus</taxon>
    </lineage>
</organism>
<protein>
    <submittedName>
        <fullName evidence="2">Uncharacterized protein</fullName>
    </submittedName>
</protein>
<comment type="caution">
    <text evidence="2">The sequence shown here is derived from an EMBL/GenBank/DDBJ whole genome shotgun (WGS) entry which is preliminary data.</text>
</comment>
<evidence type="ECO:0000313" key="2">
    <source>
        <dbReference type="EMBL" id="OTF74604.1"/>
    </source>
</evidence>
<keyword evidence="3" id="KW-1185">Reference proteome</keyword>
<dbReference type="AlphaFoldDB" id="A0A1Y3B3E3"/>